<keyword evidence="1" id="KW-0754">Steroid-binding</keyword>
<gene>
    <name evidence="4" type="ORF">TSPGSL018_20164</name>
</gene>
<dbReference type="GO" id="GO:0005496">
    <property type="term" value="F:steroid binding"/>
    <property type="evidence" value="ECO:0007669"/>
    <property type="project" value="UniProtKB-KW"/>
</dbReference>
<dbReference type="SUPFAM" id="SSF55856">
    <property type="entry name" value="Cytochrome b5-like heme/steroid binding domain"/>
    <property type="match status" value="1"/>
</dbReference>
<organism evidence="4">
    <name type="scientific">Tetraselmis sp. GSL018</name>
    <dbReference type="NCBI Taxonomy" id="582737"/>
    <lineage>
        <taxon>Eukaryota</taxon>
        <taxon>Viridiplantae</taxon>
        <taxon>Chlorophyta</taxon>
        <taxon>core chlorophytes</taxon>
        <taxon>Chlorodendrophyceae</taxon>
        <taxon>Chlorodendrales</taxon>
        <taxon>Chlorodendraceae</taxon>
        <taxon>Tetraselmis</taxon>
    </lineage>
</organism>
<keyword evidence="1" id="KW-0446">Lipid-binding</keyword>
<dbReference type="GO" id="GO:0016020">
    <property type="term" value="C:membrane"/>
    <property type="evidence" value="ECO:0007669"/>
    <property type="project" value="TreeGrafter"/>
</dbReference>
<dbReference type="AlphaFoldDB" id="A0A061S084"/>
<evidence type="ECO:0000259" key="3">
    <source>
        <dbReference type="SMART" id="SM01117"/>
    </source>
</evidence>
<sequence>MVNLYQNSLSSTHRKMFSASELSKYRGEDGGPVYIAILGQVFDVTKGRRHYDASSPYSCFAGQDASRSFITGEFEGDGVTSDVSGLEPEAMKGLMDWQSFYHKGLLAGGRFYDERGNPTEVLREVWAGNAAAERREAIRKANEKQHPSCSVRWSKADGGEVWCEEGYPRLVTENDGDGANGQEQRQRCACFGSSGWSNFRKVYEGCGPSSQRCRV</sequence>
<dbReference type="GO" id="GO:0012505">
    <property type="term" value="C:endomembrane system"/>
    <property type="evidence" value="ECO:0007669"/>
    <property type="project" value="TreeGrafter"/>
</dbReference>
<comment type="similarity">
    <text evidence="2">Belongs to the cytochrome b5 family. MAPR subfamily.</text>
</comment>
<protein>
    <submittedName>
        <fullName evidence="4">Neuferricin-like</fullName>
    </submittedName>
</protein>
<feature type="non-terminal residue" evidence="4">
    <location>
        <position position="215"/>
    </location>
</feature>
<dbReference type="InterPro" id="IPR001199">
    <property type="entry name" value="Cyt_B5-like_heme/steroid-bd"/>
</dbReference>
<evidence type="ECO:0000313" key="4">
    <source>
        <dbReference type="EMBL" id="JAC76439.1"/>
    </source>
</evidence>
<dbReference type="InterPro" id="IPR050577">
    <property type="entry name" value="MAPR/NEUFC/NENF-like"/>
</dbReference>
<dbReference type="Pfam" id="PF00173">
    <property type="entry name" value="Cyt-b5"/>
    <property type="match status" value="1"/>
</dbReference>
<dbReference type="PANTHER" id="PTHR10281:SF4">
    <property type="entry name" value="NEUFERRICIN"/>
    <property type="match status" value="1"/>
</dbReference>
<dbReference type="Gene3D" id="3.10.120.10">
    <property type="entry name" value="Cytochrome b5-like heme/steroid binding domain"/>
    <property type="match status" value="1"/>
</dbReference>
<name>A0A061S084_9CHLO</name>
<dbReference type="PANTHER" id="PTHR10281">
    <property type="entry name" value="MEMBRANE-ASSOCIATED PROGESTERONE RECEPTOR COMPONENT-RELATED"/>
    <property type="match status" value="1"/>
</dbReference>
<dbReference type="EMBL" id="GBEZ01009133">
    <property type="protein sequence ID" value="JAC76439.1"/>
    <property type="molecule type" value="Transcribed_RNA"/>
</dbReference>
<dbReference type="InterPro" id="IPR036400">
    <property type="entry name" value="Cyt_B5-like_heme/steroid_sf"/>
</dbReference>
<feature type="domain" description="Cytochrome b5 heme-binding" evidence="3">
    <location>
        <begin position="17"/>
        <end position="107"/>
    </location>
</feature>
<proteinExistence type="inferred from homology"/>
<dbReference type="SMART" id="SM01117">
    <property type="entry name" value="Cyt-b5"/>
    <property type="match status" value="1"/>
</dbReference>
<reference evidence="4" key="1">
    <citation type="submission" date="2014-05" db="EMBL/GenBank/DDBJ databases">
        <title>The transcriptome of the halophilic microalga Tetraselmis sp. GSL018 isolated from the Great Salt Lake, Utah.</title>
        <authorList>
            <person name="Jinkerson R.E."/>
            <person name="D'Adamo S."/>
            <person name="Posewitz M.C."/>
        </authorList>
    </citation>
    <scope>NUCLEOTIDE SEQUENCE</scope>
    <source>
        <strain evidence="4">GSL018</strain>
    </source>
</reference>
<accession>A0A061S084</accession>
<evidence type="ECO:0000256" key="1">
    <source>
        <dbReference type="ARBA" id="ARBA00022665"/>
    </source>
</evidence>
<evidence type="ECO:0000256" key="2">
    <source>
        <dbReference type="ARBA" id="ARBA00038357"/>
    </source>
</evidence>